<proteinExistence type="predicted"/>
<reference evidence="5" key="1">
    <citation type="submission" date="2018-02" db="EMBL/GenBank/DDBJ databases">
        <title>Firefly genomes illuminate parallel origins of bioluminescence in beetles.</title>
        <authorList>
            <person name="Fallon T.R."/>
            <person name="Lower S.E.S."/>
            <person name="Behringer M."/>
            <person name="Weng J.-K."/>
        </authorList>
    </citation>
    <scope>NUCLEOTIDE SEQUENCE [LARGE SCALE GENOMIC DNA]</scope>
</reference>
<organism evidence="4 5">
    <name type="scientific">Williamsoniiplasma luminosum</name>
    <dbReference type="NCBI Taxonomy" id="214888"/>
    <lineage>
        <taxon>Bacteria</taxon>
        <taxon>Bacillati</taxon>
        <taxon>Mycoplasmatota</taxon>
        <taxon>Mollicutes</taxon>
        <taxon>Entomoplasmatales</taxon>
        <taxon>Williamsoniiplasma</taxon>
    </lineage>
</organism>
<protein>
    <submittedName>
        <fullName evidence="4">Uncharacterized protein</fullName>
    </submittedName>
</protein>
<gene>
    <name evidence="4" type="ORF">C5T88_01830</name>
</gene>
<keyword evidence="3" id="KW-1133">Transmembrane helix</keyword>
<keyword evidence="3" id="KW-0472">Membrane</keyword>
<feature type="region of interest" description="Disordered" evidence="2">
    <location>
        <begin position="243"/>
        <end position="275"/>
    </location>
</feature>
<feature type="transmembrane region" description="Helical" evidence="3">
    <location>
        <begin position="7"/>
        <end position="26"/>
    </location>
</feature>
<name>A0A2S0NJX6_9MOLU</name>
<accession>A0A2S0NJX6</accession>
<sequence>MRKTMKIFFWTFFGISIAVLIAGIGIKWLNIQTSPIAEQGWTITDMFSPLKEKNWSLSAGFNFAWLQPENGYWKVSDMYWYNGADLSPTNLVFDMVANYAILIFSTVSIGIAFISFILFLFSKYNNSNSKQVQVIVNTQPNMSDTKEGYMQQHLNAEKTNSATVEAKTVQTNFGKMMHRIHDEKNSQDYLANLEAKYAEALRKQEEAERLERKKYEDALKNAAQEEERQKIIKLLADSVAKKQQMSTRERARLDGSESIDEPRSQLQKHANRMRSSIDEEHKLYNVNLRDMTKKELIKYMRQVANIN</sequence>
<evidence type="ECO:0000256" key="3">
    <source>
        <dbReference type="SAM" id="Phobius"/>
    </source>
</evidence>
<keyword evidence="3" id="KW-0812">Transmembrane</keyword>
<dbReference type="AlphaFoldDB" id="A0A2S0NJX6"/>
<evidence type="ECO:0000256" key="2">
    <source>
        <dbReference type="SAM" id="MobiDB-lite"/>
    </source>
</evidence>
<feature type="coiled-coil region" evidence="1">
    <location>
        <begin position="190"/>
        <end position="225"/>
    </location>
</feature>
<evidence type="ECO:0000313" key="5">
    <source>
        <dbReference type="Proteomes" id="UP000239250"/>
    </source>
</evidence>
<feature type="compositionally biased region" description="Basic and acidic residues" evidence="2">
    <location>
        <begin position="247"/>
        <end position="263"/>
    </location>
</feature>
<dbReference type="EMBL" id="CP027019">
    <property type="protein sequence ID" value="AVP49315.1"/>
    <property type="molecule type" value="Genomic_DNA"/>
</dbReference>
<keyword evidence="1" id="KW-0175">Coiled coil</keyword>
<evidence type="ECO:0000313" key="4">
    <source>
        <dbReference type="EMBL" id="AVP49315.1"/>
    </source>
</evidence>
<dbReference type="Proteomes" id="UP000239250">
    <property type="component" value="Chromosome"/>
</dbReference>
<evidence type="ECO:0000256" key="1">
    <source>
        <dbReference type="SAM" id="Coils"/>
    </source>
</evidence>
<feature type="transmembrane region" description="Helical" evidence="3">
    <location>
        <begin position="96"/>
        <end position="121"/>
    </location>
</feature>